<dbReference type="PANTHER" id="PTHR11827">
    <property type="entry name" value="SOLUTE CARRIER FAMILY 12, CATION COTRANSPORTERS"/>
    <property type="match status" value="1"/>
</dbReference>
<dbReference type="EMBL" id="CAJPEV010000390">
    <property type="protein sequence ID" value="CAG0884776.1"/>
    <property type="molecule type" value="Genomic_DNA"/>
</dbReference>
<feature type="domain" description="SLC12A transporter C-terminal" evidence="8">
    <location>
        <begin position="209"/>
        <end position="628"/>
    </location>
</feature>
<feature type="transmembrane region" description="Helical" evidence="6">
    <location>
        <begin position="142"/>
        <end position="159"/>
    </location>
</feature>
<evidence type="ECO:0000313" key="9">
    <source>
        <dbReference type="EMBL" id="CAD7243228.1"/>
    </source>
</evidence>
<dbReference type="GO" id="GO:0055064">
    <property type="term" value="P:chloride ion homeostasis"/>
    <property type="evidence" value="ECO:0007669"/>
    <property type="project" value="TreeGrafter"/>
</dbReference>
<feature type="transmembrane region" description="Helical" evidence="6">
    <location>
        <begin position="6"/>
        <end position="27"/>
    </location>
</feature>
<evidence type="ECO:0000256" key="5">
    <source>
        <dbReference type="SAM" id="MobiDB-lite"/>
    </source>
</evidence>
<proteinExistence type="predicted"/>
<evidence type="ECO:0000313" key="10">
    <source>
        <dbReference type="Proteomes" id="UP000677054"/>
    </source>
</evidence>
<dbReference type="Proteomes" id="UP000677054">
    <property type="component" value="Unassembled WGS sequence"/>
</dbReference>
<evidence type="ECO:0000256" key="6">
    <source>
        <dbReference type="SAM" id="Phobius"/>
    </source>
</evidence>
<dbReference type="Pfam" id="PF00324">
    <property type="entry name" value="AA_permease"/>
    <property type="match status" value="1"/>
</dbReference>
<evidence type="ECO:0008006" key="11">
    <source>
        <dbReference type="Google" id="ProtNLM"/>
    </source>
</evidence>
<feature type="domain" description="Amino acid permease/ SLC12A" evidence="7">
    <location>
        <begin position="4"/>
        <end position="200"/>
    </location>
</feature>
<dbReference type="GO" id="GO:0006884">
    <property type="term" value="P:cell volume homeostasis"/>
    <property type="evidence" value="ECO:0007669"/>
    <property type="project" value="TreeGrafter"/>
</dbReference>
<accession>A0A7R8X3A6</accession>
<name>A0A7R8X3A6_9CRUS</name>
<protein>
    <recommendedName>
        <fullName evidence="11">Solute carrier family 12 member 2</fullName>
    </recommendedName>
</protein>
<dbReference type="InterPro" id="IPR018491">
    <property type="entry name" value="SLC12_C"/>
</dbReference>
<evidence type="ECO:0000256" key="4">
    <source>
        <dbReference type="ARBA" id="ARBA00023136"/>
    </source>
</evidence>
<feature type="transmembrane region" description="Helical" evidence="6">
    <location>
        <begin position="60"/>
        <end position="76"/>
    </location>
</feature>
<evidence type="ECO:0000256" key="3">
    <source>
        <dbReference type="ARBA" id="ARBA00022989"/>
    </source>
</evidence>
<dbReference type="InterPro" id="IPR004841">
    <property type="entry name" value="AA-permease/SLC12A_dom"/>
</dbReference>
<reference evidence="9" key="1">
    <citation type="submission" date="2020-11" db="EMBL/GenBank/DDBJ databases">
        <authorList>
            <person name="Tran Van P."/>
        </authorList>
    </citation>
    <scope>NUCLEOTIDE SEQUENCE</scope>
</reference>
<keyword evidence="3 6" id="KW-1133">Transmembrane helix</keyword>
<dbReference type="InterPro" id="IPR004842">
    <property type="entry name" value="SLC12A_fam"/>
</dbReference>
<dbReference type="AlphaFoldDB" id="A0A7R8X3A6"/>
<evidence type="ECO:0000256" key="1">
    <source>
        <dbReference type="ARBA" id="ARBA00004141"/>
    </source>
</evidence>
<keyword evidence="4 6" id="KW-0472">Membrane</keyword>
<dbReference type="Pfam" id="PF03522">
    <property type="entry name" value="SLC12"/>
    <property type="match status" value="1"/>
</dbReference>
<dbReference type="PANTHER" id="PTHR11827:SF103">
    <property type="entry name" value="SODIUM CHLORIDE COTRANSPORTER 69, ISOFORM E"/>
    <property type="match status" value="1"/>
</dbReference>
<feature type="region of interest" description="Disordered" evidence="5">
    <location>
        <begin position="355"/>
        <end position="415"/>
    </location>
</feature>
<organism evidence="9">
    <name type="scientific">Darwinula stevensoni</name>
    <dbReference type="NCBI Taxonomy" id="69355"/>
    <lineage>
        <taxon>Eukaryota</taxon>
        <taxon>Metazoa</taxon>
        <taxon>Ecdysozoa</taxon>
        <taxon>Arthropoda</taxon>
        <taxon>Crustacea</taxon>
        <taxon>Oligostraca</taxon>
        <taxon>Ostracoda</taxon>
        <taxon>Podocopa</taxon>
        <taxon>Podocopida</taxon>
        <taxon>Darwinulocopina</taxon>
        <taxon>Darwinuloidea</taxon>
        <taxon>Darwinulidae</taxon>
        <taxon>Darwinula</taxon>
    </lineage>
</organism>
<comment type="subcellular location">
    <subcellularLocation>
        <location evidence="1">Membrane</location>
        <topology evidence="1">Multi-pass membrane protein</topology>
    </subcellularLocation>
</comment>
<dbReference type="GO" id="GO:0008511">
    <property type="term" value="F:sodium:potassium:chloride symporter activity"/>
    <property type="evidence" value="ECO:0007669"/>
    <property type="project" value="TreeGrafter"/>
</dbReference>
<feature type="transmembrane region" description="Helical" evidence="6">
    <location>
        <begin position="118"/>
        <end position="136"/>
    </location>
</feature>
<keyword evidence="2 6" id="KW-0812">Transmembrane</keyword>
<dbReference type="Gene3D" id="1.20.1740.10">
    <property type="entry name" value="Amino acid/polyamine transporter I"/>
    <property type="match status" value="1"/>
</dbReference>
<feature type="transmembrane region" description="Helical" evidence="6">
    <location>
        <begin position="82"/>
        <end position="106"/>
    </location>
</feature>
<dbReference type="EMBL" id="LR899907">
    <property type="protein sequence ID" value="CAD7243228.1"/>
    <property type="molecule type" value="Genomic_DNA"/>
</dbReference>
<evidence type="ECO:0000259" key="7">
    <source>
        <dbReference type="Pfam" id="PF00324"/>
    </source>
</evidence>
<dbReference type="GO" id="GO:0016020">
    <property type="term" value="C:membrane"/>
    <property type="evidence" value="ECO:0007669"/>
    <property type="project" value="UniProtKB-SubCell"/>
</dbReference>
<dbReference type="GO" id="GO:1990573">
    <property type="term" value="P:potassium ion import across plasma membrane"/>
    <property type="evidence" value="ECO:0007669"/>
    <property type="project" value="TreeGrafter"/>
</dbReference>
<dbReference type="OrthoDB" id="2020542at2759"/>
<dbReference type="GO" id="GO:0055075">
    <property type="term" value="P:potassium ion homeostasis"/>
    <property type="evidence" value="ECO:0007669"/>
    <property type="project" value="TreeGrafter"/>
</dbReference>
<sequence length="628" mass="70239">MELTSAFGYLIYAGCFAATLSSAIATLEGAPRVLMALSKDKLYPGIGIFAKGQGENNSPVRGYILCFIVAIGWTLIGELNAIASLLVNFYMASYGMVNFSVFHASISRFPGWRPAFKYYNAWVSLLGTLLCAAVMFIIQWDLALITFAIIAALYLYVSYRKPDANWGSSTQAQTYNSALKHVSELNRTEEHVKTYRPQLLVLSGFPRDRHPLMDFAHSITKHSSLLIAGDVVKDSLKLSARMARTESARRWLQRNKIRSFYTLMNSDSFHEGVRALIQCSGVGKLRPNVVLMGFKRDWQTCDRHHLQEYFQIIHDAFENHMGVAILRVKGGLDYSSLVEEIGILDGAAALKSGPTGDSKIFNDPATEVTSAEPLAKRDSTGSVNDEHDTEEELTDGVLTGEEIEGSPGLGEKKKKKKKKAAAVEYRSPGGYPLAKDILHAMTQFQQKQKRGRIDVWWLYDDGGLTLLLPFILKTRSQWSGCKLRVFTLASVKGELEQEQRSMAALLSKFRINYSDVIVVPDVRKKAAKATSREFFNLLEPFKEKAGDESVTDEILRKLQERNNRQMRLRELLLQNSLDASLIVMTLPVAAKGTVTAPIYMAWLETLTKNLPPFLLIRGNQTSVLTFYS</sequence>
<evidence type="ECO:0000256" key="2">
    <source>
        <dbReference type="ARBA" id="ARBA00022692"/>
    </source>
</evidence>
<dbReference type="GO" id="GO:0055078">
    <property type="term" value="P:sodium ion homeostasis"/>
    <property type="evidence" value="ECO:0007669"/>
    <property type="project" value="TreeGrafter"/>
</dbReference>
<gene>
    <name evidence="9" type="ORF">DSTB1V02_LOCUS3158</name>
</gene>
<evidence type="ECO:0000259" key="8">
    <source>
        <dbReference type="Pfam" id="PF03522"/>
    </source>
</evidence>
<keyword evidence="10" id="KW-1185">Reference proteome</keyword>